<dbReference type="AlphaFoldDB" id="A0A1Y1ICT5"/>
<dbReference type="Gene3D" id="3.40.50.1820">
    <property type="entry name" value="alpha/beta hydrolase"/>
    <property type="match status" value="1"/>
</dbReference>
<evidence type="ECO:0000313" key="2">
    <source>
        <dbReference type="EMBL" id="GAQ86537.1"/>
    </source>
</evidence>
<dbReference type="InterPro" id="IPR029058">
    <property type="entry name" value="AB_hydrolase_fold"/>
</dbReference>
<sequence length="324" mass="34536">MAAASTGSGIAFRGFDWTPLAPVVKWFKMARVLFLLAALALIHTATAQQMTMGEDLLSAGVNSTFLTTQMVNYTADIPLTAFLAYDNSTTAPRPAVIIVPDWDGIGGYEMWRAKLLANLGYVAMVADVYGSNISQGPALPTSVRSSLLMPLMSNPALFRSRMIAAINTVKTLPITNTSAIAAIGYCSGGTGIIELLRAYPNGTEGLRGVMGFHAGRLNTTGTKAVPNNPIKLSLQSGAKDASVSGKAEMVAEMDAANVTWEFTDYSNTLHSFTNPATNASGNSAYNAQADMRSWASLRVFLNEIFGFVPMSNIYTYAMGNSLPR</sequence>
<feature type="domain" description="Dienelactone hydrolase" evidence="1">
    <location>
        <begin position="84"/>
        <end position="304"/>
    </location>
</feature>
<dbReference type="SUPFAM" id="SSF53474">
    <property type="entry name" value="alpha/beta-Hydrolases"/>
    <property type="match status" value="1"/>
</dbReference>
<keyword evidence="3" id="KW-1185">Reference proteome</keyword>
<protein>
    <recommendedName>
        <fullName evidence="1">Dienelactone hydrolase domain-containing protein</fullName>
    </recommendedName>
</protein>
<dbReference type="Proteomes" id="UP000054558">
    <property type="component" value="Unassembled WGS sequence"/>
</dbReference>
<evidence type="ECO:0000313" key="3">
    <source>
        <dbReference type="Proteomes" id="UP000054558"/>
    </source>
</evidence>
<dbReference type="PANTHER" id="PTHR22946:SF0">
    <property type="entry name" value="DIENELACTONE HYDROLASE DOMAIN-CONTAINING PROTEIN"/>
    <property type="match status" value="1"/>
</dbReference>
<dbReference type="OMA" id="IRCPVWA"/>
<proteinExistence type="predicted"/>
<dbReference type="PANTHER" id="PTHR22946">
    <property type="entry name" value="DIENELACTONE HYDROLASE DOMAIN-CONTAINING PROTEIN-RELATED"/>
    <property type="match status" value="1"/>
</dbReference>
<accession>A0A1Y1ICT5</accession>
<dbReference type="GO" id="GO:0016787">
    <property type="term" value="F:hydrolase activity"/>
    <property type="evidence" value="ECO:0000318"/>
    <property type="project" value="GO_Central"/>
</dbReference>
<dbReference type="InterPro" id="IPR002925">
    <property type="entry name" value="Dienelactn_hydro"/>
</dbReference>
<evidence type="ECO:0000259" key="1">
    <source>
        <dbReference type="Pfam" id="PF01738"/>
    </source>
</evidence>
<dbReference type="OrthoDB" id="17560at2759"/>
<name>A0A1Y1ICT5_KLENI</name>
<dbReference type="Pfam" id="PF01738">
    <property type="entry name" value="DLH"/>
    <property type="match status" value="1"/>
</dbReference>
<reference evidence="2 3" key="1">
    <citation type="journal article" date="2014" name="Nat. Commun.">
        <title>Klebsormidium flaccidum genome reveals primary factors for plant terrestrial adaptation.</title>
        <authorList>
            <person name="Hori K."/>
            <person name="Maruyama F."/>
            <person name="Fujisawa T."/>
            <person name="Togashi T."/>
            <person name="Yamamoto N."/>
            <person name="Seo M."/>
            <person name="Sato S."/>
            <person name="Yamada T."/>
            <person name="Mori H."/>
            <person name="Tajima N."/>
            <person name="Moriyama T."/>
            <person name="Ikeuchi M."/>
            <person name="Watanabe M."/>
            <person name="Wada H."/>
            <person name="Kobayashi K."/>
            <person name="Saito M."/>
            <person name="Masuda T."/>
            <person name="Sasaki-Sekimoto Y."/>
            <person name="Mashiguchi K."/>
            <person name="Awai K."/>
            <person name="Shimojima M."/>
            <person name="Masuda S."/>
            <person name="Iwai M."/>
            <person name="Nobusawa T."/>
            <person name="Narise T."/>
            <person name="Kondo S."/>
            <person name="Saito H."/>
            <person name="Sato R."/>
            <person name="Murakawa M."/>
            <person name="Ihara Y."/>
            <person name="Oshima-Yamada Y."/>
            <person name="Ohtaka K."/>
            <person name="Satoh M."/>
            <person name="Sonobe K."/>
            <person name="Ishii M."/>
            <person name="Ohtani R."/>
            <person name="Kanamori-Sato M."/>
            <person name="Honoki R."/>
            <person name="Miyazaki D."/>
            <person name="Mochizuki H."/>
            <person name="Umetsu J."/>
            <person name="Higashi K."/>
            <person name="Shibata D."/>
            <person name="Kamiya Y."/>
            <person name="Sato N."/>
            <person name="Nakamura Y."/>
            <person name="Tabata S."/>
            <person name="Ida S."/>
            <person name="Kurokawa K."/>
            <person name="Ohta H."/>
        </authorList>
    </citation>
    <scope>NUCLEOTIDE SEQUENCE [LARGE SCALE GENOMIC DNA]</scope>
    <source>
        <strain evidence="2 3">NIES-2285</strain>
    </source>
</reference>
<gene>
    <name evidence="2" type="ORF">KFL_002950090</name>
</gene>
<dbReference type="EMBL" id="DF237244">
    <property type="protein sequence ID" value="GAQ86537.1"/>
    <property type="molecule type" value="Genomic_DNA"/>
</dbReference>
<organism evidence="2 3">
    <name type="scientific">Klebsormidium nitens</name>
    <name type="common">Green alga</name>
    <name type="synonym">Ulothrix nitens</name>
    <dbReference type="NCBI Taxonomy" id="105231"/>
    <lineage>
        <taxon>Eukaryota</taxon>
        <taxon>Viridiplantae</taxon>
        <taxon>Streptophyta</taxon>
        <taxon>Klebsormidiophyceae</taxon>
        <taxon>Klebsormidiales</taxon>
        <taxon>Klebsormidiaceae</taxon>
        <taxon>Klebsormidium</taxon>
    </lineage>
</organism>
<dbReference type="InterPro" id="IPR050261">
    <property type="entry name" value="FrsA_esterase"/>
</dbReference>
<dbReference type="STRING" id="105231.A0A1Y1ICT5"/>